<feature type="region of interest" description="Disordered" evidence="1">
    <location>
        <begin position="1"/>
        <end position="41"/>
    </location>
</feature>
<name>D6AM16_STRFL</name>
<dbReference type="Proteomes" id="UP000003986">
    <property type="component" value="Unassembled WGS sequence"/>
</dbReference>
<evidence type="ECO:0000256" key="1">
    <source>
        <dbReference type="SAM" id="MobiDB-lite"/>
    </source>
</evidence>
<accession>D6AM16</accession>
<evidence type="ECO:0000313" key="2">
    <source>
        <dbReference type="EMBL" id="EFE75385.2"/>
    </source>
</evidence>
<evidence type="ECO:0000313" key="3">
    <source>
        <dbReference type="Proteomes" id="UP000003986"/>
    </source>
</evidence>
<dbReference type="EMBL" id="DS999644">
    <property type="protein sequence ID" value="EFE75385.2"/>
    <property type="molecule type" value="Genomic_DNA"/>
</dbReference>
<sequence length="105" mass="11733">MSRGHRQYADRAAPGRPPHHRARPGPGLAPRIRATTDAGLDHDARRRARAWLGDRRSAEAAIRSLRRGQGYAYELPTTNGTWRWTAYPVSALPLLPINQPPRSHA</sequence>
<dbReference type="AlphaFoldDB" id="D6AM16"/>
<proteinExistence type="predicted"/>
<organism evidence="2 3">
    <name type="scientific">Streptomyces filamentosus NRRL 15998</name>
    <dbReference type="NCBI Taxonomy" id="457431"/>
    <lineage>
        <taxon>Bacteria</taxon>
        <taxon>Bacillati</taxon>
        <taxon>Actinomycetota</taxon>
        <taxon>Actinomycetes</taxon>
        <taxon>Kitasatosporales</taxon>
        <taxon>Streptomycetaceae</taxon>
        <taxon>Streptomyces</taxon>
    </lineage>
</organism>
<protein>
    <submittedName>
        <fullName evidence="2">Predicted protein</fullName>
    </submittedName>
</protein>
<reference evidence="3" key="2">
    <citation type="submission" date="2008-12" db="EMBL/GenBank/DDBJ databases">
        <title>Annotation of Streptomyces roseosporus strain NRRL 15998.</title>
        <authorList>
            <consortium name="The Broad Institute Genome Sequencing Platform"/>
            <consortium name="Broad Institute Microbial Sequencing Center"/>
            <person name="Fischbach M."/>
            <person name="Ward D."/>
            <person name="Young S."/>
            <person name="Kodira C.D."/>
            <person name="Zeng Q."/>
            <person name="Koehrsen M."/>
            <person name="Godfrey P."/>
            <person name="Alvarado L."/>
            <person name="Berlin A.M."/>
            <person name="Borenstein D."/>
            <person name="Chen Z."/>
            <person name="Engels R."/>
            <person name="Freedman E."/>
            <person name="Gellesch M."/>
            <person name="Goldberg J."/>
            <person name="Griggs A."/>
            <person name="Gujja S."/>
            <person name="Heiman D.I."/>
            <person name="Hepburn T.A."/>
            <person name="Howarth C."/>
            <person name="Jen D."/>
            <person name="Larson L."/>
            <person name="Lewis B."/>
            <person name="Mehta T."/>
            <person name="Park D."/>
            <person name="Pearson M."/>
            <person name="Roberts A."/>
            <person name="Saif S."/>
            <person name="Shea T.D."/>
            <person name="Shenoy N."/>
            <person name="Sisk P."/>
            <person name="Stolte C."/>
            <person name="Sykes S.N."/>
            <person name="Walk T."/>
            <person name="White J."/>
            <person name="Yandava C."/>
            <person name="Straight P."/>
            <person name="Clardy J."/>
            <person name="Hung D."/>
            <person name="Kolter R."/>
            <person name="Mekalanos J."/>
            <person name="Walker S."/>
            <person name="Walsh C.T."/>
            <person name="Wieland B.L.C."/>
            <person name="Ilzarbe M."/>
            <person name="Galagan J."/>
            <person name="Nusbaum C."/>
            <person name="Birren B."/>
        </authorList>
    </citation>
    <scope>NUCLEOTIDE SEQUENCE [LARGE SCALE GENOMIC DNA]</scope>
    <source>
        <strain evidence="3">NRRL 15998</strain>
    </source>
</reference>
<reference evidence="3" key="1">
    <citation type="submission" date="2008-10" db="EMBL/GenBank/DDBJ databases">
        <authorList>
            <person name="Molnar K."/>
        </authorList>
    </citation>
    <scope>NUCLEOTIDE SEQUENCE [LARGE SCALE GENOMIC DNA]</scope>
    <source>
        <strain evidence="3">NRRL 15998</strain>
    </source>
</reference>
<gene>
    <name evidence="2" type="ORF">SSGG_02752</name>
</gene>